<evidence type="ECO:0000256" key="2">
    <source>
        <dbReference type="SAM" id="MobiDB-lite"/>
    </source>
</evidence>
<protein>
    <recommendedName>
        <fullName evidence="5">Coiled-coil domain-containing protein 169</fullName>
    </recommendedName>
</protein>
<dbReference type="InterPro" id="IPR028022">
    <property type="entry name" value="DUF4600"/>
</dbReference>
<dbReference type="PANTHER" id="PTHR28671">
    <property type="entry name" value="COILED-COIL DOMAIN-CONTAINING PROTEIN 169"/>
    <property type="match status" value="1"/>
</dbReference>
<keyword evidence="4" id="KW-1185">Reference proteome</keyword>
<dbReference type="PANTHER" id="PTHR28671:SF3">
    <property type="entry name" value="COILED-COIL DOMAIN-CONTAINING PROTEIN 169"/>
    <property type="match status" value="1"/>
</dbReference>
<feature type="coiled-coil region" evidence="1">
    <location>
        <begin position="67"/>
        <end position="130"/>
    </location>
</feature>
<organism evidence="3 4">
    <name type="scientific">Aldrovandia affinis</name>
    <dbReference type="NCBI Taxonomy" id="143900"/>
    <lineage>
        <taxon>Eukaryota</taxon>
        <taxon>Metazoa</taxon>
        <taxon>Chordata</taxon>
        <taxon>Craniata</taxon>
        <taxon>Vertebrata</taxon>
        <taxon>Euteleostomi</taxon>
        <taxon>Actinopterygii</taxon>
        <taxon>Neopterygii</taxon>
        <taxon>Teleostei</taxon>
        <taxon>Notacanthiformes</taxon>
        <taxon>Halosauridae</taxon>
        <taxon>Aldrovandia</taxon>
    </lineage>
</organism>
<gene>
    <name evidence="3" type="ORF">AAFF_G00128260</name>
</gene>
<dbReference type="AlphaFoldDB" id="A0AAD7T149"/>
<dbReference type="Proteomes" id="UP001221898">
    <property type="component" value="Unassembled WGS sequence"/>
</dbReference>
<evidence type="ECO:0008006" key="5">
    <source>
        <dbReference type="Google" id="ProtNLM"/>
    </source>
</evidence>
<reference evidence="3" key="1">
    <citation type="journal article" date="2023" name="Science">
        <title>Genome structures resolve the early diversification of teleost fishes.</title>
        <authorList>
            <person name="Parey E."/>
            <person name="Louis A."/>
            <person name="Montfort J."/>
            <person name="Bouchez O."/>
            <person name="Roques C."/>
            <person name="Iampietro C."/>
            <person name="Lluch J."/>
            <person name="Castinel A."/>
            <person name="Donnadieu C."/>
            <person name="Desvignes T."/>
            <person name="Floi Bucao C."/>
            <person name="Jouanno E."/>
            <person name="Wen M."/>
            <person name="Mejri S."/>
            <person name="Dirks R."/>
            <person name="Jansen H."/>
            <person name="Henkel C."/>
            <person name="Chen W.J."/>
            <person name="Zahm M."/>
            <person name="Cabau C."/>
            <person name="Klopp C."/>
            <person name="Thompson A.W."/>
            <person name="Robinson-Rechavi M."/>
            <person name="Braasch I."/>
            <person name="Lecointre G."/>
            <person name="Bobe J."/>
            <person name="Postlethwait J.H."/>
            <person name="Berthelot C."/>
            <person name="Roest Crollius H."/>
            <person name="Guiguen Y."/>
        </authorList>
    </citation>
    <scope>NUCLEOTIDE SEQUENCE</scope>
    <source>
        <strain evidence="3">NC1722</strain>
    </source>
</reference>
<evidence type="ECO:0000313" key="3">
    <source>
        <dbReference type="EMBL" id="KAJ8412490.1"/>
    </source>
</evidence>
<dbReference type="Pfam" id="PF15372">
    <property type="entry name" value="DUF4600"/>
    <property type="match status" value="1"/>
</dbReference>
<evidence type="ECO:0000256" key="1">
    <source>
        <dbReference type="SAM" id="Coils"/>
    </source>
</evidence>
<name>A0AAD7T149_9TELE</name>
<proteinExistence type="predicted"/>
<feature type="region of interest" description="Disordered" evidence="2">
    <location>
        <begin position="160"/>
        <end position="213"/>
    </location>
</feature>
<sequence length="213" mass="24747">MEDTDLNSYDLDRLRAELEQEKEMKEMLEVSVSELRGTTVKLEKRLHSVEGEGNEWKTRFETQVELNRQLDQQISLVQEKLEDLRGNPDDRLSSIRSYDKMTVDALKRLLEQLTSEKASLQNQLMDYGLRIIQEAKAYHKANDERRAYVAEISKVSAALDASRKQHMAKPQDTRDSRLKKGLPKQTHKRTESQPVREPARTATTLSRLPKLNR</sequence>
<dbReference type="EMBL" id="JAINUG010000019">
    <property type="protein sequence ID" value="KAJ8412490.1"/>
    <property type="molecule type" value="Genomic_DNA"/>
</dbReference>
<feature type="compositionally biased region" description="Basic and acidic residues" evidence="2">
    <location>
        <begin position="169"/>
        <end position="178"/>
    </location>
</feature>
<accession>A0AAD7T149</accession>
<comment type="caution">
    <text evidence="3">The sequence shown here is derived from an EMBL/GenBank/DDBJ whole genome shotgun (WGS) entry which is preliminary data.</text>
</comment>
<evidence type="ECO:0000313" key="4">
    <source>
        <dbReference type="Proteomes" id="UP001221898"/>
    </source>
</evidence>
<keyword evidence="1" id="KW-0175">Coiled coil</keyword>